<dbReference type="GO" id="GO:0008308">
    <property type="term" value="F:voltage-gated monoatomic anion channel activity"/>
    <property type="evidence" value="ECO:0007669"/>
    <property type="project" value="InterPro"/>
</dbReference>
<feature type="transmembrane region" description="Helical" evidence="12">
    <location>
        <begin position="200"/>
        <end position="221"/>
    </location>
</feature>
<name>A0A9Q1LBW9_9SOLA</name>
<organism evidence="13 14">
    <name type="scientific">Anisodus acutangulus</name>
    <dbReference type="NCBI Taxonomy" id="402998"/>
    <lineage>
        <taxon>Eukaryota</taxon>
        <taxon>Viridiplantae</taxon>
        <taxon>Streptophyta</taxon>
        <taxon>Embryophyta</taxon>
        <taxon>Tracheophyta</taxon>
        <taxon>Spermatophyta</taxon>
        <taxon>Magnoliopsida</taxon>
        <taxon>eudicotyledons</taxon>
        <taxon>Gunneridae</taxon>
        <taxon>Pentapetalae</taxon>
        <taxon>asterids</taxon>
        <taxon>lamiids</taxon>
        <taxon>Solanales</taxon>
        <taxon>Solanaceae</taxon>
        <taxon>Solanoideae</taxon>
        <taxon>Hyoscyameae</taxon>
        <taxon>Anisodus</taxon>
    </lineage>
</organism>
<dbReference type="EMBL" id="JAJAGQ010000021">
    <property type="protein sequence ID" value="KAJ8531585.1"/>
    <property type="molecule type" value="Genomic_DNA"/>
</dbReference>
<keyword evidence="9" id="KW-0406">Ion transport</keyword>
<evidence type="ECO:0000256" key="4">
    <source>
        <dbReference type="ARBA" id="ARBA00011233"/>
    </source>
</evidence>
<keyword evidence="8 12" id="KW-1133">Transmembrane helix</keyword>
<dbReference type="GO" id="GO:0006873">
    <property type="term" value="P:intracellular monoatomic ion homeostasis"/>
    <property type="evidence" value="ECO:0007669"/>
    <property type="project" value="InterPro"/>
</dbReference>
<protein>
    <submittedName>
        <fullName evidence="13">Uncharacterized protein</fullName>
    </submittedName>
</protein>
<comment type="similarity">
    <text evidence="3">Belongs to the SLAC1 S-type anion channel family.</text>
</comment>
<feature type="transmembrane region" description="Helical" evidence="12">
    <location>
        <begin position="233"/>
        <end position="253"/>
    </location>
</feature>
<sequence>MGEQVFESTIKVTISDDVTKKSISSTSLLTKLHAGYFRITLSLGGQALLWKILSEHLVKSQTFEHKFHSLPSTTFLLLWWISLCTLILLSFLYMLRCIFHFKLVKSEFLHPVGVNYLFAPWISWLLLLQSVPFTIPNIDSCQVLWCIFIIPVVILDVKIYGQWFTTEKRFLSMVANPTSQLSVLGNLVGAWIASQMEWKESAICIFTLGLTHYLVVFITLYQRLSGSNCLPAMLRPSFFLFVAAPSMASLAWASISGDFDMSCRMLFFLSLFLFISLVCRPAIFKKSMRKFNVAWWAYSFPLTFLALASAQYAHQVKGHVASALMLLLSALSVLVFVSLTVSTVLNLDMLLHDHDRYLNFTRSTN</sequence>
<evidence type="ECO:0000256" key="6">
    <source>
        <dbReference type="ARBA" id="ARBA00022475"/>
    </source>
</evidence>
<evidence type="ECO:0000313" key="14">
    <source>
        <dbReference type="Proteomes" id="UP001152561"/>
    </source>
</evidence>
<feature type="transmembrane region" description="Helical" evidence="12">
    <location>
        <begin position="73"/>
        <end position="95"/>
    </location>
</feature>
<reference evidence="14" key="1">
    <citation type="journal article" date="2023" name="Proc. Natl. Acad. Sci. U.S.A.">
        <title>Genomic and structural basis for evolution of tropane alkaloid biosynthesis.</title>
        <authorList>
            <person name="Wanga Y.-J."/>
            <person name="Taina T."/>
            <person name="Yua J.-Y."/>
            <person name="Lia J."/>
            <person name="Xua B."/>
            <person name="Chenc J."/>
            <person name="D'Auriad J.C."/>
            <person name="Huanga J.-P."/>
            <person name="Huanga S.-X."/>
        </authorList>
    </citation>
    <scope>NUCLEOTIDE SEQUENCE [LARGE SCALE GENOMIC DNA]</scope>
    <source>
        <strain evidence="14">cv. KIB-2019</strain>
    </source>
</reference>
<evidence type="ECO:0000256" key="9">
    <source>
        <dbReference type="ARBA" id="ARBA00023065"/>
    </source>
</evidence>
<feature type="transmembrane region" description="Helical" evidence="12">
    <location>
        <begin position="295"/>
        <end position="314"/>
    </location>
</feature>
<evidence type="ECO:0000256" key="3">
    <source>
        <dbReference type="ARBA" id="ARBA00007808"/>
    </source>
</evidence>
<dbReference type="AlphaFoldDB" id="A0A9Q1LBW9"/>
<dbReference type="PANTHER" id="PTHR31269:SF60">
    <property type="entry name" value="S-TYPE ANION CHANNEL SLAH1"/>
    <property type="match status" value="1"/>
</dbReference>
<dbReference type="FunFam" id="1.50.10.150:FF:000003">
    <property type="entry name" value="S-type anion channel SLAH1"/>
    <property type="match status" value="1"/>
</dbReference>
<evidence type="ECO:0000256" key="5">
    <source>
        <dbReference type="ARBA" id="ARBA00022448"/>
    </source>
</evidence>
<comment type="function">
    <text evidence="11">Slow, weak voltage-dependent S-type anion efflux channel involved in maintenance of anion homeostasis.</text>
</comment>
<keyword evidence="5" id="KW-0813">Transport</keyword>
<dbReference type="Pfam" id="PF03595">
    <property type="entry name" value="SLAC1"/>
    <property type="match status" value="1"/>
</dbReference>
<proteinExistence type="inferred from homology"/>
<dbReference type="InterPro" id="IPR030183">
    <property type="entry name" value="SLAC/SLAH"/>
</dbReference>
<feature type="transmembrane region" description="Helical" evidence="12">
    <location>
        <begin position="173"/>
        <end position="194"/>
    </location>
</feature>
<evidence type="ECO:0000313" key="13">
    <source>
        <dbReference type="EMBL" id="KAJ8531585.1"/>
    </source>
</evidence>
<dbReference type="InterPro" id="IPR004695">
    <property type="entry name" value="SLAC1/Mae1/Ssu1/TehA"/>
</dbReference>
<dbReference type="Gene3D" id="1.50.10.150">
    <property type="entry name" value="Voltage-dependent anion channel"/>
    <property type="match status" value="1"/>
</dbReference>
<comment type="subcellular location">
    <subcellularLocation>
        <location evidence="2">Cell membrane</location>
    </subcellularLocation>
    <subcellularLocation>
        <location evidence="1">Endomembrane system</location>
        <topology evidence="1">Multi-pass membrane protein</topology>
    </subcellularLocation>
</comment>
<evidence type="ECO:0000256" key="11">
    <source>
        <dbReference type="ARBA" id="ARBA00054248"/>
    </source>
</evidence>
<dbReference type="InterPro" id="IPR038665">
    <property type="entry name" value="Voltage-dep_anion_channel_sf"/>
</dbReference>
<keyword evidence="7 12" id="KW-0812">Transmembrane</keyword>
<dbReference type="GO" id="GO:0005886">
    <property type="term" value="C:plasma membrane"/>
    <property type="evidence" value="ECO:0007669"/>
    <property type="project" value="UniProtKB-SubCell"/>
</dbReference>
<evidence type="ECO:0000256" key="8">
    <source>
        <dbReference type="ARBA" id="ARBA00022989"/>
    </source>
</evidence>
<keyword evidence="14" id="KW-1185">Reference proteome</keyword>
<feature type="transmembrane region" description="Helical" evidence="12">
    <location>
        <begin position="265"/>
        <end position="283"/>
    </location>
</feature>
<evidence type="ECO:0000256" key="2">
    <source>
        <dbReference type="ARBA" id="ARBA00004236"/>
    </source>
</evidence>
<evidence type="ECO:0000256" key="7">
    <source>
        <dbReference type="ARBA" id="ARBA00022692"/>
    </source>
</evidence>
<evidence type="ECO:0000256" key="12">
    <source>
        <dbReference type="SAM" id="Phobius"/>
    </source>
</evidence>
<dbReference type="GO" id="GO:0012505">
    <property type="term" value="C:endomembrane system"/>
    <property type="evidence" value="ECO:0007669"/>
    <property type="project" value="UniProtKB-SubCell"/>
</dbReference>
<keyword evidence="6" id="KW-1003">Cell membrane</keyword>
<dbReference type="PANTHER" id="PTHR31269">
    <property type="entry name" value="S-TYPE ANION CHANNEL SLAH3"/>
    <property type="match status" value="1"/>
</dbReference>
<accession>A0A9Q1LBW9</accession>
<dbReference type="Proteomes" id="UP001152561">
    <property type="component" value="Unassembled WGS sequence"/>
</dbReference>
<gene>
    <name evidence="13" type="ORF">K7X08_027019</name>
</gene>
<feature type="transmembrane region" description="Helical" evidence="12">
    <location>
        <begin position="142"/>
        <end position="161"/>
    </location>
</feature>
<keyword evidence="10 12" id="KW-0472">Membrane</keyword>
<feature type="transmembrane region" description="Helical" evidence="12">
    <location>
        <begin position="320"/>
        <end position="347"/>
    </location>
</feature>
<dbReference type="OrthoDB" id="1867618at2759"/>
<comment type="caution">
    <text evidence="13">The sequence shown here is derived from an EMBL/GenBank/DDBJ whole genome shotgun (WGS) entry which is preliminary data.</text>
</comment>
<feature type="transmembrane region" description="Helical" evidence="12">
    <location>
        <begin position="116"/>
        <end position="136"/>
    </location>
</feature>
<evidence type="ECO:0000256" key="10">
    <source>
        <dbReference type="ARBA" id="ARBA00023136"/>
    </source>
</evidence>
<comment type="subunit">
    <text evidence="4">Homotrimer.</text>
</comment>
<dbReference type="CDD" id="cd09323">
    <property type="entry name" value="TDT_SLAC1_like"/>
    <property type="match status" value="1"/>
</dbReference>
<evidence type="ECO:0000256" key="1">
    <source>
        <dbReference type="ARBA" id="ARBA00004127"/>
    </source>
</evidence>